<dbReference type="InterPro" id="IPR036265">
    <property type="entry name" value="HIT-like_sf"/>
</dbReference>
<evidence type="ECO:0000256" key="1">
    <source>
        <dbReference type="SAM" id="MobiDB-lite"/>
    </source>
</evidence>
<dbReference type="GO" id="GO:0009117">
    <property type="term" value="P:nucleotide metabolic process"/>
    <property type="evidence" value="ECO:0007669"/>
    <property type="project" value="InterPro"/>
</dbReference>
<organism evidence="4 5">
    <name type="scientific">Colletotrichum gloeosporioides</name>
    <name type="common">Anthracnose fungus</name>
    <name type="synonym">Glomerella cingulata</name>
    <dbReference type="NCBI Taxonomy" id="474922"/>
    <lineage>
        <taxon>Eukaryota</taxon>
        <taxon>Fungi</taxon>
        <taxon>Dikarya</taxon>
        <taxon>Ascomycota</taxon>
        <taxon>Pezizomycotina</taxon>
        <taxon>Sordariomycetes</taxon>
        <taxon>Hypocreomycetidae</taxon>
        <taxon>Glomerellales</taxon>
        <taxon>Glomerellaceae</taxon>
        <taxon>Colletotrichum</taxon>
        <taxon>Colletotrichum gloeosporioides species complex</taxon>
    </lineage>
</organism>
<feature type="domain" description="Ap4A phosphorylase 1/2 N-terminal" evidence="3">
    <location>
        <begin position="114"/>
        <end position="199"/>
    </location>
</feature>
<dbReference type="SUPFAM" id="SSF54197">
    <property type="entry name" value="HIT-like"/>
    <property type="match status" value="1"/>
</dbReference>
<dbReference type="PANTHER" id="PTHR38420">
    <property type="entry name" value="AP-4-A PHOSPHORYLASE II"/>
    <property type="match status" value="1"/>
</dbReference>
<reference evidence="4" key="2">
    <citation type="submission" date="2020-03" db="EMBL/GenBank/DDBJ databases">
        <authorList>
            <person name="Fu F.-F."/>
            <person name="Chen J."/>
        </authorList>
    </citation>
    <scope>NUCLEOTIDE SEQUENCE</scope>
    <source>
        <strain evidence="4">Lc1</strain>
    </source>
</reference>
<dbReference type="AlphaFoldDB" id="A0A8H4FHG4"/>
<dbReference type="Gene3D" id="3.30.428.70">
    <property type="match status" value="1"/>
</dbReference>
<accession>A0A8H4FHG4</accession>
<dbReference type="Proteomes" id="UP000613401">
    <property type="component" value="Unassembled WGS sequence"/>
</dbReference>
<evidence type="ECO:0000259" key="2">
    <source>
        <dbReference type="Pfam" id="PF09830"/>
    </source>
</evidence>
<gene>
    <name evidence="4" type="ORF">GCG54_00012467</name>
</gene>
<sequence>MGSQVIDEASVLKQFDALVRKGTVLYSDDLKKIHHQDGGFEAHHPSPISSPFEFRLTSALKTKPAAVFDNSELDAATTPPKSPSPAASNGTNTPMELDAEGQIPGGDISVAGFVINPVNNTHVLMFNKFCAYRPHLILLTANGYRRQFEPLGREDLEAARDVLRGLNSKGGSEYLVIFNCGRDGGCSRLHKHMQVIPAPSDFRLWPDVRELEAAVPYECLLKRFENGNPGGEGLGGMYREMLRAATALVPGREAVVEEDGDGNGVAVPHNVILSERWMVVVPRTKMDVEGGGVNAAGMLGMVWASGEETYEQWMRLGPREVLAEVGVRKR</sequence>
<dbReference type="Pfam" id="PF19327">
    <property type="entry name" value="Ap4A_phos_N"/>
    <property type="match status" value="1"/>
</dbReference>
<feature type="region of interest" description="Disordered" evidence="1">
    <location>
        <begin position="73"/>
        <end position="101"/>
    </location>
</feature>
<dbReference type="GO" id="GO:0005524">
    <property type="term" value="F:ATP binding"/>
    <property type="evidence" value="ECO:0007669"/>
    <property type="project" value="InterPro"/>
</dbReference>
<feature type="compositionally biased region" description="Low complexity" evidence="1">
    <location>
        <begin position="75"/>
        <end position="88"/>
    </location>
</feature>
<dbReference type="RefSeq" id="XP_045261379.1">
    <property type="nucleotide sequence ID" value="XM_045412344.1"/>
</dbReference>
<dbReference type="InterPro" id="IPR043171">
    <property type="entry name" value="Ap4A_phos1/2-like"/>
</dbReference>
<dbReference type="EMBL" id="WVTB01000065">
    <property type="protein sequence ID" value="KAF3802220.1"/>
    <property type="molecule type" value="Genomic_DNA"/>
</dbReference>
<evidence type="ECO:0000313" key="4">
    <source>
        <dbReference type="EMBL" id="KAF3802220.1"/>
    </source>
</evidence>
<reference evidence="4" key="1">
    <citation type="journal article" date="2020" name="Phytopathology">
        <title>Genome sequence and comparative analysis of Colletotrichum gloeosporioides isolated from Liriodendron leaves.</title>
        <authorList>
            <person name="Fu F.F."/>
            <person name="Hao Z."/>
            <person name="Wang P."/>
            <person name="Lu Y."/>
            <person name="Xue L.J."/>
            <person name="Wei G."/>
            <person name="Tian Y."/>
            <person name="Baishi H."/>
            <person name="Xu H."/>
            <person name="Shi J."/>
            <person name="Cheng T."/>
            <person name="Wang G."/>
            <person name="Yi Y."/>
            <person name="Chen J."/>
        </authorList>
    </citation>
    <scope>NUCLEOTIDE SEQUENCE</scope>
    <source>
        <strain evidence="4">Lc1</strain>
    </source>
</reference>
<proteinExistence type="predicted"/>
<dbReference type="GeneID" id="69019586"/>
<dbReference type="PANTHER" id="PTHR38420:SF1">
    <property type="entry name" value="PUTATIVE (AFU_ORTHOLOGUE AFUA_5G14690)-RELATED"/>
    <property type="match status" value="1"/>
</dbReference>
<dbReference type="Pfam" id="PF09830">
    <property type="entry name" value="ATP_transf"/>
    <property type="match status" value="1"/>
</dbReference>
<protein>
    <recommendedName>
        <fullName evidence="6">ATP adenylyltransferase</fullName>
    </recommendedName>
</protein>
<dbReference type="InterPro" id="IPR009163">
    <property type="entry name" value="Ap4A_phos1/2"/>
</dbReference>
<evidence type="ECO:0000259" key="3">
    <source>
        <dbReference type="Pfam" id="PF19327"/>
    </source>
</evidence>
<feature type="domain" description="ATP adenylyltransferase C-terminal" evidence="2">
    <location>
        <begin position="214"/>
        <end position="327"/>
    </location>
</feature>
<dbReference type="InterPro" id="IPR045759">
    <property type="entry name" value="Ap4A_phos1/2_N"/>
</dbReference>
<dbReference type="InterPro" id="IPR019200">
    <property type="entry name" value="ATP_adenylylTrfase_C"/>
</dbReference>
<comment type="caution">
    <text evidence="4">The sequence shown here is derived from an EMBL/GenBank/DDBJ whole genome shotgun (WGS) entry which is preliminary data.</text>
</comment>
<dbReference type="GO" id="GO:0003877">
    <property type="term" value="F:ATP:ADP adenylyltransferase activity"/>
    <property type="evidence" value="ECO:0007669"/>
    <property type="project" value="InterPro"/>
</dbReference>
<evidence type="ECO:0008006" key="6">
    <source>
        <dbReference type="Google" id="ProtNLM"/>
    </source>
</evidence>
<name>A0A8H4FHG4_COLGL</name>
<evidence type="ECO:0000313" key="5">
    <source>
        <dbReference type="Proteomes" id="UP000613401"/>
    </source>
</evidence>
<keyword evidence="5" id="KW-1185">Reference proteome</keyword>